<gene>
    <name evidence="2" type="ordered locus">Mthe_1078</name>
</gene>
<dbReference type="Gene3D" id="3.20.20.150">
    <property type="entry name" value="Divalent-metal-dependent TIM barrel enzymes"/>
    <property type="match status" value="1"/>
</dbReference>
<dbReference type="EMBL" id="CP000477">
    <property type="protein sequence ID" value="ABK14861.1"/>
    <property type="molecule type" value="Genomic_DNA"/>
</dbReference>
<evidence type="ECO:0000313" key="2">
    <source>
        <dbReference type="EMBL" id="ABK14861.1"/>
    </source>
</evidence>
<reference evidence="2 3" key="1">
    <citation type="submission" date="2006-10" db="EMBL/GenBank/DDBJ databases">
        <title>Complete sequence of Methanosaeta thermophila PT.</title>
        <authorList>
            <consortium name="US DOE Joint Genome Institute"/>
            <person name="Copeland A."/>
            <person name="Lucas S."/>
            <person name="Lapidus A."/>
            <person name="Barry K."/>
            <person name="Detter J.C."/>
            <person name="Glavina del Rio T."/>
            <person name="Hammon N."/>
            <person name="Israni S."/>
            <person name="Pitluck S."/>
            <person name="Chain P."/>
            <person name="Malfatti S."/>
            <person name="Shin M."/>
            <person name="Vergez L."/>
            <person name="Schmutz J."/>
            <person name="Larimer F."/>
            <person name="Land M."/>
            <person name="Hauser L."/>
            <person name="Kyrpides N."/>
            <person name="Kim E."/>
            <person name="Smith K.S."/>
            <person name="Ingram-Smith C."/>
            <person name="Richardson P."/>
        </authorList>
    </citation>
    <scope>NUCLEOTIDE SEQUENCE [LARGE SCALE GENOMIC DNA]</scope>
    <source>
        <strain evidence="3">DSM 6194 / JCM 14653 / NBRC 101360 / PT</strain>
    </source>
</reference>
<evidence type="ECO:0000313" key="3">
    <source>
        <dbReference type="Proteomes" id="UP000000674"/>
    </source>
</evidence>
<dbReference type="PANTHER" id="PTHR12110:SF21">
    <property type="entry name" value="XYLOSE ISOMERASE-LIKE TIM BARREL DOMAIN-CONTAINING PROTEIN"/>
    <property type="match status" value="1"/>
</dbReference>
<dbReference type="STRING" id="349307.Mthe_1078"/>
<organism evidence="2 3">
    <name type="scientific">Methanothrix thermoacetophila (strain DSM 6194 / JCM 14653 / NBRC 101360 / PT)</name>
    <name type="common">Methanosaeta thermophila</name>
    <dbReference type="NCBI Taxonomy" id="349307"/>
    <lineage>
        <taxon>Archaea</taxon>
        <taxon>Methanobacteriati</taxon>
        <taxon>Methanobacteriota</taxon>
        <taxon>Stenosarchaea group</taxon>
        <taxon>Methanomicrobia</taxon>
        <taxon>Methanotrichales</taxon>
        <taxon>Methanotrichaceae</taxon>
        <taxon>Methanothrix</taxon>
    </lineage>
</organism>
<dbReference type="RefSeq" id="WP_011696254.1">
    <property type="nucleotide sequence ID" value="NC_008553.1"/>
</dbReference>
<sequence length="273" mass="31626">MRIYVSTSCLRNCMCLPQVLDAYTNAGIRHIELGSCHSYIEDIDELLKRYPDVEFVIHNYFPPPRDSFMMNLAAQDKIIRQQSLNICRRAIELCSYIGAEFYSFHPGFRIAGALGRDFSLSGKTIPYEEAFRNFTRSLDEILSYAREHKIKVALENLEHKNDAYMMTRPSEFTSVLEMFPELFLLLDLGHLKIASRRLCFTMEEFISCVHGRVIGVHVHENDSRSDLHLDPSKSELLEHISRINCDNIILESKNMTMTEIIRCVDSLWSRFAS</sequence>
<dbReference type="InterPro" id="IPR013022">
    <property type="entry name" value="Xyl_isomerase-like_TIM-brl"/>
</dbReference>
<keyword evidence="2" id="KW-0413">Isomerase</keyword>
<dbReference type="GeneID" id="4461802"/>
<dbReference type="InterPro" id="IPR050312">
    <property type="entry name" value="IolE/XylAMocC-like"/>
</dbReference>
<dbReference type="Pfam" id="PF01261">
    <property type="entry name" value="AP_endonuc_2"/>
    <property type="match status" value="1"/>
</dbReference>
<dbReference type="GO" id="GO:0016853">
    <property type="term" value="F:isomerase activity"/>
    <property type="evidence" value="ECO:0007669"/>
    <property type="project" value="UniProtKB-KW"/>
</dbReference>
<name>A0B837_METTP</name>
<dbReference type="KEGG" id="mtp:Mthe_1078"/>
<accession>A0B837</accession>
<keyword evidence="3" id="KW-1185">Reference proteome</keyword>
<dbReference type="AlphaFoldDB" id="A0B837"/>
<dbReference type="Proteomes" id="UP000000674">
    <property type="component" value="Chromosome"/>
</dbReference>
<proteinExistence type="predicted"/>
<evidence type="ECO:0000259" key="1">
    <source>
        <dbReference type="Pfam" id="PF01261"/>
    </source>
</evidence>
<dbReference type="SUPFAM" id="SSF51658">
    <property type="entry name" value="Xylose isomerase-like"/>
    <property type="match status" value="1"/>
</dbReference>
<dbReference type="HOGENOM" id="CLU_979722_0_0_2"/>
<protein>
    <submittedName>
        <fullName evidence="2">Xylose isomerase domain protein TIM barrel</fullName>
    </submittedName>
</protein>
<dbReference type="InterPro" id="IPR036237">
    <property type="entry name" value="Xyl_isomerase-like_sf"/>
</dbReference>
<dbReference type="PANTHER" id="PTHR12110">
    <property type="entry name" value="HYDROXYPYRUVATE ISOMERASE"/>
    <property type="match status" value="1"/>
</dbReference>
<dbReference type="OrthoDB" id="372143at2157"/>
<feature type="domain" description="Xylose isomerase-like TIM barrel" evidence="1">
    <location>
        <begin position="39"/>
        <end position="231"/>
    </location>
</feature>